<dbReference type="AlphaFoldDB" id="A0A645HA96"/>
<feature type="transmembrane region" description="Helical" evidence="1">
    <location>
        <begin position="44"/>
        <end position="64"/>
    </location>
</feature>
<reference evidence="2" key="1">
    <citation type="submission" date="2019-08" db="EMBL/GenBank/DDBJ databases">
        <authorList>
            <person name="Kucharzyk K."/>
            <person name="Murdoch R.W."/>
            <person name="Higgins S."/>
            <person name="Loffler F."/>
        </authorList>
    </citation>
    <scope>NUCLEOTIDE SEQUENCE</scope>
</reference>
<evidence type="ECO:0000313" key="2">
    <source>
        <dbReference type="EMBL" id="MPN35292.1"/>
    </source>
</evidence>
<name>A0A645HA96_9ZZZZ</name>
<keyword evidence="1" id="KW-0472">Membrane</keyword>
<protein>
    <recommendedName>
        <fullName evidence="3">ResB-like domain-containing protein</fullName>
    </recommendedName>
</protein>
<keyword evidence="1" id="KW-1133">Transmembrane helix</keyword>
<gene>
    <name evidence="2" type="ORF">SDC9_182789</name>
</gene>
<organism evidence="2">
    <name type="scientific">bioreactor metagenome</name>
    <dbReference type="NCBI Taxonomy" id="1076179"/>
    <lineage>
        <taxon>unclassified sequences</taxon>
        <taxon>metagenomes</taxon>
        <taxon>ecological metagenomes</taxon>
    </lineage>
</organism>
<proteinExistence type="predicted"/>
<keyword evidence="1" id="KW-0812">Transmembrane</keyword>
<accession>A0A645HA96</accession>
<evidence type="ECO:0008006" key="3">
    <source>
        <dbReference type="Google" id="ProtNLM"/>
    </source>
</evidence>
<evidence type="ECO:0000256" key="1">
    <source>
        <dbReference type="SAM" id="Phobius"/>
    </source>
</evidence>
<comment type="caution">
    <text evidence="2">The sequence shown here is derived from an EMBL/GenBank/DDBJ whole genome shotgun (WGS) entry which is preliminary data.</text>
</comment>
<sequence length="70" mass="7548">MADVVTALLGEYQRQTYTVQQMDSEGNVISTSTEYVPGLAGLDYPWIAGALLFGLVLAGFLRLIGGLLRL</sequence>
<dbReference type="EMBL" id="VSSQ01088784">
    <property type="protein sequence ID" value="MPN35292.1"/>
    <property type="molecule type" value="Genomic_DNA"/>
</dbReference>